<evidence type="ECO:0000256" key="1">
    <source>
        <dbReference type="SAM" id="SignalP"/>
    </source>
</evidence>
<accession>A0A8F6YBS9</accession>
<protein>
    <submittedName>
        <fullName evidence="2">Uncharacterized protein</fullName>
    </submittedName>
</protein>
<feature type="signal peptide" evidence="1">
    <location>
        <begin position="1"/>
        <end position="21"/>
    </location>
</feature>
<gene>
    <name evidence="2" type="ORF">KYE46_11135</name>
</gene>
<keyword evidence="3" id="KW-1185">Reference proteome</keyword>
<organism evidence="2 3">
    <name type="scientific">Gymnodinialimonas ceratoperidinii</name>
    <dbReference type="NCBI Taxonomy" id="2856823"/>
    <lineage>
        <taxon>Bacteria</taxon>
        <taxon>Pseudomonadati</taxon>
        <taxon>Pseudomonadota</taxon>
        <taxon>Alphaproteobacteria</taxon>
        <taxon>Rhodobacterales</taxon>
        <taxon>Paracoccaceae</taxon>
        <taxon>Gymnodinialimonas</taxon>
    </lineage>
</organism>
<sequence length="508" mass="53651">MWINGVNLFAGACLLASVAVAQDSETGDLPPLGEPDWLSDTITRPHANIASDASVPAISVLPLDAVQLDAVGLLPSTITGLPAGLWGASDIETLAELMRGQPVQGLPAMQSFTQMLALAELDAPLGAPAEGSELFLARLDMLLTRGALDPAQALMERAGPTDPAVFRRWFDVSLLTDRASRACAAMNANPDIAPTLPAQIFCLARGGDWPAAVLLLETGEALGQISEDEGDLIARFLDPELAEGQPPLPPDSNLTALEFQMRMALAERPDATGLPLAFVHADLSVLAGWRAQLDAAERLTRSGAIAPQQWLAIYTAQAPSASGAVWDRVAAVQAFDAALLAGDAVETSNRLVPAWEAMGGAGLQVAFADIYADRLLRTPLTGEASILARRVGLLSPIYEEVAQSAEAQDAEESFAFAIARGLPPEAPTDPSPTYLALASAFADPLPPHRYSHYRRENRLGEALLRAAQVLGSGTADADDTADALVLFRSVGLEDVARRTALQLLLMER</sequence>
<proteinExistence type="predicted"/>
<dbReference type="AlphaFoldDB" id="A0A8F6YBS9"/>
<dbReference type="EMBL" id="CP079194">
    <property type="protein sequence ID" value="QXT38497.1"/>
    <property type="molecule type" value="Genomic_DNA"/>
</dbReference>
<keyword evidence="1" id="KW-0732">Signal</keyword>
<name>A0A8F6YBS9_9RHOB</name>
<dbReference type="Proteomes" id="UP000825009">
    <property type="component" value="Chromosome"/>
</dbReference>
<dbReference type="RefSeq" id="WP_219000693.1">
    <property type="nucleotide sequence ID" value="NZ_CP079194.1"/>
</dbReference>
<dbReference type="KEGG" id="gce:KYE46_11135"/>
<reference evidence="2 3" key="1">
    <citation type="submission" date="2021-07" db="EMBL/GenBank/DDBJ databases">
        <title>A novel Jannaschia species isolated from marine dinoflagellate Ceratoperidinium margalefii.</title>
        <authorList>
            <person name="Jiang Y."/>
            <person name="Li Z."/>
        </authorList>
    </citation>
    <scope>NUCLEOTIDE SEQUENCE [LARGE SCALE GENOMIC DNA]</scope>
    <source>
        <strain evidence="2 3">J12C1-MA-4</strain>
    </source>
</reference>
<feature type="chain" id="PRO_5034456658" evidence="1">
    <location>
        <begin position="22"/>
        <end position="508"/>
    </location>
</feature>
<evidence type="ECO:0000313" key="2">
    <source>
        <dbReference type="EMBL" id="QXT38497.1"/>
    </source>
</evidence>
<evidence type="ECO:0000313" key="3">
    <source>
        <dbReference type="Proteomes" id="UP000825009"/>
    </source>
</evidence>